<sequence>MKILVVEDDKLLSQALAEALRDQHYIVDVISDPEQSWKYLNTGKYDLILLDILLPKLDGITLCRRLRADGYSMPILILTALSGSTDKVRGLDAGADDYLVKPIDFQELFARVRAALRREVATASHKLYWDGLELDPITYDVTYQKQPLHLTPKEYSVLELLMRNGRRVLSRSIIIEHLWNSDDPPGEETVKAHIKRLRKKLHAVGAPKNLIETVHSLGYRLKQFS</sequence>
<evidence type="ECO:0000256" key="6">
    <source>
        <dbReference type="PROSITE-ProRule" id="PRU00169"/>
    </source>
</evidence>
<keyword evidence="1 6" id="KW-0597">Phosphoprotein</keyword>
<dbReference type="GO" id="GO:0006355">
    <property type="term" value="P:regulation of DNA-templated transcription"/>
    <property type="evidence" value="ECO:0007669"/>
    <property type="project" value="InterPro"/>
</dbReference>
<evidence type="ECO:0000256" key="4">
    <source>
        <dbReference type="ARBA" id="ARBA00023125"/>
    </source>
</evidence>
<dbReference type="SUPFAM" id="SSF52172">
    <property type="entry name" value="CheY-like"/>
    <property type="match status" value="1"/>
</dbReference>
<dbReference type="RefSeq" id="WP_054469280.1">
    <property type="nucleotide sequence ID" value="NZ_CP159837.1"/>
</dbReference>
<feature type="domain" description="Response regulatory" evidence="8">
    <location>
        <begin position="2"/>
        <end position="116"/>
    </location>
</feature>
<dbReference type="EMBL" id="CP159837">
    <property type="protein sequence ID" value="XCM36763.1"/>
    <property type="molecule type" value="Genomic_DNA"/>
</dbReference>
<dbReference type="AlphaFoldDB" id="A0AAU8JDD9"/>
<dbReference type="InterPro" id="IPR001867">
    <property type="entry name" value="OmpR/PhoB-type_DNA-bd"/>
</dbReference>
<dbReference type="PANTHER" id="PTHR48111">
    <property type="entry name" value="REGULATOR OF RPOS"/>
    <property type="match status" value="1"/>
</dbReference>
<feature type="DNA-binding region" description="OmpR/PhoB-type" evidence="7">
    <location>
        <begin position="124"/>
        <end position="223"/>
    </location>
</feature>
<evidence type="ECO:0000313" key="10">
    <source>
        <dbReference type="EMBL" id="XCM36763.1"/>
    </source>
</evidence>
<dbReference type="CDD" id="cd00383">
    <property type="entry name" value="trans_reg_C"/>
    <property type="match status" value="1"/>
</dbReference>
<dbReference type="InterPro" id="IPR036388">
    <property type="entry name" value="WH-like_DNA-bd_sf"/>
</dbReference>
<evidence type="ECO:0000259" key="8">
    <source>
        <dbReference type="PROSITE" id="PS50110"/>
    </source>
</evidence>
<evidence type="ECO:0000256" key="1">
    <source>
        <dbReference type="ARBA" id="ARBA00022553"/>
    </source>
</evidence>
<dbReference type="PROSITE" id="PS51755">
    <property type="entry name" value="OMPR_PHOB"/>
    <property type="match status" value="1"/>
</dbReference>
<dbReference type="GO" id="GO:0000976">
    <property type="term" value="F:transcription cis-regulatory region binding"/>
    <property type="evidence" value="ECO:0007669"/>
    <property type="project" value="TreeGrafter"/>
</dbReference>
<dbReference type="InterPro" id="IPR001789">
    <property type="entry name" value="Sig_transdc_resp-reg_receiver"/>
</dbReference>
<dbReference type="PROSITE" id="PS50110">
    <property type="entry name" value="RESPONSE_REGULATORY"/>
    <property type="match status" value="1"/>
</dbReference>
<evidence type="ECO:0000256" key="3">
    <source>
        <dbReference type="ARBA" id="ARBA00023015"/>
    </source>
</evidence>
<dbReference type="SMART" id="SM00862">
    <property type="entry name" value="Trans_reg_C"/>
    <property type="match status" value="1"/>
</dbReference>
<feature type="domain" description="OmpR/PhoB-type" evidence="9">
    <location>
        <begin position="124"/>
        <end position="223"/>
    </location>
</feature>
<dbReference type="Gene3D" id="6.10.250.690">
    <property type="match status" value="1"/>
</dbReference>
<keyword evidence="4 7" id="KW-0238">DNA-binding</keyword>
<protein>
    <submittedName>
        <fullName evidence="10">Response regulator transcription factor</fullName>
    </submittedName>
</protein>
<dbReference type="GO" id="GO:0000156">
    <property type="term" value="F:phosphorelay response regulator activity"/>
    <property type="evidence" value="ECO:0007669"/>
    <property type="project" value="TreeGrafter"/>
</dbReference>
<evidence type="ECO:0000256" key="7">
    <source>
        <dbReference type="PROSITE-ProRule" id="PRU01091"/>
    </source>
</evidence>
<dbReference type="Pfam" id="PF00072">
    <property type="entry name" value="Response_reg"/>
    <property type="match status" value="1"/>
</dbReference>
<dbReference type="InterPro" id="IPR039420">
    <property type="entry name" value="WalR-like"/>
</dbReference>
<accession>A0AAU8JDD9</accession>
<dbReference type="GO" id="GO:0005829">
    <property type="term" value="C:cytosol"/>
    <property type="evidence" value="ECO:0007669"/>
    <property type="project" value="TreeGrafter"/>
</dbReference>
<evidence type="ECO:0000256" key="2">
    <source>
        <dbReference type="ARBA" id="ARBA00023012"/>
    </source>
</evidence>
<gene>
    <name evidence="10" type="ORF">ABWT76_005540</name>
</gene>
<dbReference type="SMART" id="SM00448">
    <property type="entry name" value="REC"/>
    <property type="match status" value="1"/>
</dbReference>
<dbReference type="InterPro" id="IPR011006">
    <property type="entry name" value="CheY-like_superfamily"/>
</dbReference>
<dbReference type="GO" id="GO:0032993">
    <property type="term" value="C:protein-DNA complex"/>
    <property type="evidence" value="ECO:0007669"/>
    <property type="project" value="TreeGrafter"/>
</dbReference>
<organism evidence="10">
    <name type="scientific">Planktothricoides raciborskii GIHE-MW2</name>
    <dbReference type="NCBI Taxonomy" id="2792601"/>
    <lineage>
        <taxon>Bacteria</taxon>
        <taxon>Bacillati</taxon>
        <taxon>Cyanobacteriota</taxon>
        <taxon>Cyanophyceae</taxon>
        <taxon>Oscillatoriophycideae</taxon>
        <taxon>Oscillatoriales</taxon>
        <taxon>Oscillatoriaceae</taxon>
        <taxon>Planktothricoides</taxon>
    </lineage>
</organism>
<evidence type="ECO:0000259" key="9">
    <source>
        <dbReference type="PROSITE" id="PS51755"/>
    </source>
</evidence>
<reference evidence="10" key="1">
    <citation type="submission" date="2024-07" db="EMBL/GenBank/DDBJ databases">
        <authorList>
            <person name="Kim Y.J."/>
            <person name="Jeong J.Y."/>
        </authorList>
    </citation>
    <scope>NUCLEOTIDE SEQUENCE</scope>
    <source>
        <strain evidence="10">GIHE-MW2</strain>
    </source>
</reference>
<dbReference type="Gene3D" id="1.10.10.10">
    <property type="entry name" value="Winged helix-like DNA-binding domain superfamily/Winged helix DNA-binding domain"/>
    <property type="match status" value="1"/>
</dbReference>
<keyword evidence="2" id="KW-0902">Two-component regulatory system</keyword>
<name>A0AAU8JDD9_9CYAN</name>
<evidence type="ECO:0000256" key="5">
    <source>
        <dbReference type="ARBA" id="ARBA00023163"/>
    </source>
</evidence>
<dbReference type="Pfam" id="PF00486">
    <property type="entry name" value="Trans_reg_C"/>
    <property type="match status" value="1"/>
</dbReference>
<feature type="modified residue" description="4-aspartylphosphate" evidence="6">
    <location>
        <position position="51"/>
    </location>
</feature>
<dbReference type="PANTHER" id="PTHR48111:SF15">
    <property type="entry name" value="OMPR SUBFAMILY"/>
    <property type="match status" value="1"/>
</dbReference>
<proteinExistence type="predicted"/>
<dbReference type="FunFam" id="3.40.50.2300:FF:000002">
    <property type="entry name" value="DNA-binding response regulator PhoP"/>
    <property type="match status" value="1"/>
</dbReference>
<dbReference type="Gene3D" id="3.40.50.2300">
    <property type="match status" value="1"/>
</dbReference>
<keyword evidence="3" id="KW-0805">Transcription regulation</keyword>
<keyword evidence="5" id="KW-0804">Transcription</keyword>